<name>A0A9Q3HZN7_9BASI</name>
<protein>
    <submittedName>
        <fullName evidence="2">Uncharacterized protein</fullName>
    </submittedName>
</protein>
<dbReference type="EMBL" id="AVOT02028316">
    <property type="protein sequence ID" value="MBW0520764.1"/>
    <property type="molecule type" value="Genomic_DNA"/>
</dbReference>
<feature type="compositionally biased region" description="Basic residues" evidence="1">
    <location>
        <begin position="160"/>
        <end position="172"/>
    </location>
</feature>
<feature type="region of interest" description="Disordered" evidence="1">
    <location>
        <begin position="153"/>
        <end position="172"/>
    </location>
</feature>
<evidence type="ECO:0000313" key="2">
    <source>
        <dbReference type="EMBL" id="MBW0520764.1"/>
    </source>
</evidence>
<evidence type="ECO:0000313" key="3">
    <source>
        <dbReference type="Proteomes" id="UP000765509"/>
    </source>
</evidence>
<organism evidence="2 3">
    <name type="scientific">Austropuccinia psidii MF-1</name>
    <dbReference type="NCBI Taxonomy" id="1389203"/>
    <lineage>
        <taxon>Eukaryota</taxon>
        <taxon>Fungi</taxon>
        <taxon>Dikarya</taxon>
        <taxon>Basidiomycota</taxon>
        <taxon>Pucciniomycotina</taxon>
        <taxon>Pucciniomycetes</taxon>
        <taxon>Pucciniales</taxon>
        <taxon>Sphaerophragmiaceae</taxon>
        <taxon>Austropuccinia</taxon>
    </lineage>
</organism>
<sequence length="210" mass="24789">MDVRKWCIPEMEAAIQFNQMDLHEVRPEQGLPSLCQERHIWRMPELPPITLGLNHFQVASIEIYQSQYKNWFREAKEEEWEISQAFGRGHELLLTHQEIYGSGEDNRTLRRVEHIILQRQGQKDKELVEEPQSFIYRPKEGIGNDFSFGRRPSGIYPLQKHPKRSPKDPLRRRKVPRTIKAKEKRIGTDLTHKATGSQNWSLQPWTVSTI</sequence>
<dbReference type="AlphaFoldDB" id="A0A9Q3HZN7"/>
<comment type="caution">
    <text evidence="2">The sequence shown here is derived from an EMBL/GenBank/DDBJ whole genome shotgun (WGS) entry which is preliminary data.</text>
</comment>
<gene>
    <name evidence="2" type="ORF">O181_060479</name>
</gene>
<reference evidence="2" key="1">
    <citation type="submission" date="2021-03" db="EMBL/GenBank/DDBJ databases">
        <title>Draft genome sequence of rust myrtle Austropuccinia psidii MF-1, a brazilian biotype.</title>
        <authorList>
            <person name="Quecine M.C."/>
            <person name="Pachon D.M.R."/>
            <person name="Bonatelli M.L."/>
            <person name="Correr F.H."/>
            <person name="Franceschini L.M."/>
            <person name="Leite T.F."/>
            <person name="Margarido G.R.A."/>
            <person name="Almeida C.A."/>
            <person name="Ferrarezi J.A."/>
            <person name="Labate C.A."/>
        </authorList>
    </citation>
    <scope>NUCLEOTIDE SEQUENCE</scope>
    <source>
        <strain evidence="2">MF-1</strain>
    </source>
</reference>
<evidence type="ECO:0000256" key="1">
    <source>
        <dbReference type="SAM" id="MobiDB-lite"/>
    </source>
</evidence>
<proteinExistence type="predicted"/>
<dbReference type="Proteomes" id="UP000765509">
    <property type="component" value="Unassembled WGS sequence"/>
</dbReference>
<accession>A0A9Q3HZN7</accession>
<keyword evidence="3" id="KW-1185">Reference proteome</keyword>